<feature type="transmembrane region" description="Helical" evidence="5">
    <location>
        <begin position="189"/>
        <end position="207"/>
    </location>
</feature>
<protein>
    <submittedName>
        <fullName evidence="7">MFS transporter</fullName>
    </submittedName>
</protein>
<proteinExistence type="predicted"/>
<feature type="transmembrane region" description="Helical" evidence="5">
    <location>
        <begin position="72"/>
        <end position="94"/>
    </location>
</feature>
<dbReference type="Proteomes" id="UP001501079">
    <property type="component" value="Unassembled WGS sequence"/>
</dbReference>
<keyword evidence="2 5" id="KW-0812">Transmembrane</keyword>
<dbReference type="SUPFAM" id="SSF103473">
    <property type="entry name" value="MFS general substrate transporter"/>
    <property type="match status" value="1"/>
</dbReference>
<dbReference type="InterPro" id="IPR036259">
    <property type="entry name" value="MFS_trans_sf"/>
</dbReference>
<feature type="domain" description="Major facilitator superfamily (MFS) profile" evidence="6">
    <location>
        <begin position="38"/>
        <end position="467"/>
    </location>
</feature>
<feature type="transmembrane region" description="Helical" evidence="5">
    <location>
        <begin position="252"/>
        <end position="269"/>
    </location>
</feature>
<accession>A0ABP7ZVF9</accession>
<dbReference type="PANTHER" id="PTHR23501:SF154">
    <property type="entry name" value="MULTIDRUG-EFFLUX TRANSPORTER RV1634-RELATED"/>
    <property type="match status" value="1"/>
</dbReference>
<evidence type="ECO:0000313" key="7">
    <source>
        <dbReference type="EMBL" id="GAA4170934.1"/>
    </source>
</evidence>
<feature type="transmembrane region" description="Helical" evidence="5">
    <location>
        <begin position="228"/>
        <end position="246"/>
    </location>
</feature>
<feature type="transmembrane region" description="Helical" evidence="5">
    <location>
        <begin position="314"/>
        <end position="337"/>
    </location>
</feature>
<evidence type="ECO:0000256" key="1">
    <source>
        <dbReference type="ARBA" id="ARBA00004651"/>
    </source>
</evidence>
<feature type="transmembrane region" description="Helical" evidence="5">
    <location>
        <begin position="37"/>
        <end position="60"/>
    </location>
</feature>
<evidence type="ECO:0000256" key="4">
    <source>
        <dbReference type="ARBA" id="ARBA00023136"/>
    </source>
</evidence>
<feature type="transmembrane region" description="Helical" evidence="5">
    <location>
        <begin position="444"/>
        <end position="466"/>
    </location>
</feature>
<name>A0ABP7ZVF9_9MICO</name>
<dbReference type="PROSITE" id="PS50850">
    <property type="entry name" value="MFS"/>
    <property type="match status" value="1"/>
</dbReference>
<gene>
    <name evidence="7" type="ORF">GCM10022287_09580</name>
</gene>
<dbReference type="PRINTS" id="PR01036">
    <property type="entry name" value="TCRTETB"/>
</dbReference>
<evidence type="ECO:0000256" key="3">
    <source>
        <dbReference type="ARBA" id="ARBA00022989"/>
    </source>
</evidence>
<dbReference type="RefSeq" id="WP_344752134.1">
    <property type="nucleotide sequence ID" value="NZ_BAABBW010000001.1"/>
</dbReference>
<dbReference type="Gene3D" id="1.20.1250.20">
    <property type="entry name" value="MFS general substrate transporter like domains"/>
    <property type="match status" value="2"/>
</dbReference>
<comment type="subcellular location">
    <subcellularLocation>
        <location evidence="1">Cell membrane</location>
        <topology evidence="1">Multi-pass membrane protein</topology>
    </subcellularLocation>
</comment>
<evidence type="ECO:0000256" key="2">
    <source>
        <dbReference type="ARBA" id="ARBA00022692"/>
    </source>
</evidence>
<reference evidence="8" key="1">
    <citation type="journal article" date="2019" name="Int. J. Syst. Evol. Microbiol.">
        <title>The Global Catalogue of Microorganisms (GCM) 10K type strain sequencing project: providing services to taxonomists for standard genome sequencing and annotation.</title>
        <authorList>
            <consortium name="The Broad Institute Genomics Platform"/>
            <consortium name="The Broad Institute Genome Sequencing Center for Infectious Disease"/>
            <person name="Wu L."/>
            <person name="Ma J."/>
        </authorList>
    </citation>
    <scope>NUCLEOTIDE SEQUENCE [LARGE SCALE GENOMIC DNA]</scope>
    <source>
        <strain evidence="8">JCM 17591</strain>
    </source>
</reference>
<feature type="transmembrane region" description="Helical" evidence="5">
    <location>
        <begin position="160"/>
        <end position="183"/>
    </location>
</feature>
<feature type="transmembrane region" description="Helical" evidence="5">
    <location>
        <begin position="133"/>
        <end position="153"/>
    </location>
</feature>
<feature type="transmembrane region" description="Helical" evidence="5">
    <location>
        <begin position="376"/>
        <end position="396"/>
    </location>
</feature>
<dbReference type="InterPro" id="IPR020846">
    <property type="entry name" value="MFS_dom"/>
</dbReference>
<keyword evidence="3 5" id="KW-1133">Transmembrane helix</keyword>
<evidence type="ECO:0000256" key="5">
    <source>
        <dbReference type="SAM" id="Phobius"/>
    </source>
</evidence>
<feature type="transmembrane region" description="Helical" evidence="5">
    <location>
        <begin position="101"/>
        <end position="121"/>
    </location>
</feature>
<keyword evidence="4 5" id="KW-0472">Membrane</keyword>
<comment type="caution">
    <text evidence="7">The sequence shown here is derived from an EMBL/GenBank/DDBJ whole genome shotgun (WGS) entry which is preliminary data.</text>
</comment>
<organism evidence="7 8">
    <name type="scientific">Gryllotalpicola koreensis</name>
    <dbReference type="NCBI Taxonomy" id="993086"/>
    <lineage>
        <taxon>Bacteria</taxon>
        <taxon>Bacillati</taxon>
        <taxon>Actinomycetota</taxon>
        <taxon>Actinomycetes</taxon>
        <taxon>Micrococcales</taxon>
        <taxon>Microbacteriaceae</taxon>
        <taxon>Gryllotalpicola</taxon>
    </lineage>
</organism>
<dbReference type="EMBL" id="BAABBW010000001">
    <property type="protein sequence ID" value="GAA4170934.1"/>
    <property type="molecule type" value="Genomic_DNA"/>
</dbReference>
<feature type="transmembrane region" description="Helical" evidence="5">
    <location>
        <begin position="417"/>
        <end position="438"/>
    </location>
</feature>
<evidence type="ECO:0000313" key="8">
    <source>
        <dbReference type="Proteomes" id="UP001501079"/>
    </source>
</evidence>
<evidence type="ECO:0000259" key="6">
    <source>
        <dbReference type="PROSITE" id="PS50850"/>
    </source>
</evidence>
<dbReference type="PANTHER" id="PTHR23501">
    <property type="entry name" value="MAJOR FACILITATOR SUPERFAMILY"/>
    <property type="match status" value="1"/>
</dbReference>
<dbReference type="InterPro" id="IPR011701">
    <property type="entry name" value="MFS"/>
</dbReference>
<dbReference type="Pfam" id="PF07690">
    <property type="entry name" value="MFS_1"/>
    <property type="match status" value="1"/>
</dbReference>
<keyword evidence="8" id="KW-1185">Reference proteome</keyword>
<sequence length="479" mass="48640">MTNETDADTDASCLTAELRPAEDEAGADGVLGPHFRWITIGMCALVLFVAFEAMAVTTVMPVIARELHGDSLYTLAFAGSTAVSVVGMVTAGAWCDRRGPVRPLLVAVVLFVLGLAIAGLAPTMPVLVAGRLVQGFGGGALTVALYVAVARWYPPRLHPLVFVGFSTSWVLPSLAGPFVAGVVTQAFGWRWVFLGVIVVALVGLLMIRRVLVDTGAAPAADAAPLRPARIAAALAAALALLVLGSATQFGTTLRWIVLAVAAAVLVAALRPLMPVGTFRLAMGLPAVLLARMLLTGAELASEVYVPYLLIDRYGLSPAIAGLALSGSAVAWSAGSWAQGRLGPRASERGWAVLGAASIVLGVAGTTAVAALGLPAWWLFGLYLFAGLGMGLALPRLTVLMIGYSTPADQGFNSSAQAIADAVGGSAAVAFAGLVFAALQGAGGSIPFAACFALCTVLALIALGASARVGSLSGARRAGA</sequence>
<feature type="transmembrane region" description="Helical" evidence="5">
    <location>
        <begin position="349"/>
        <end position="370"/>
    </location>
</feature>